<evidence type="ECO:0000256" key="3">
    <source>
        <dbReference type="ARBA" id="ARBA00022449"/>
    </source>
</evidence>
<feature type="transmembrane region" description="Helical" evidence="11">
    <location>
        <begin position="128"/>
        <end position="149"/>
    </location>
</feature>
<dbReference type="HAMAP" id="MF_01844">
    <property type="entry name" value="NhaA"/>
    <property type="match status" value="1"/>
</dbReference>
<evidence type="ECO:0000256" key="12">
    <source>
        <dbReference type="SAM" id="MobiDB-lite"/>
    </source>
</evidence>
<evidence type="ECO:0000256" key="7">
    <source>
        <dbReference type="ARBA" id="ARBA00023053"/>
    </source>
</evidence>
<evidence type="ECO:0000256" key="1">
    <source>
        <dbReference type="ARBA" id="ARBA00004429"/>
    </source>
</evidence>
<comment type="function">
    <text evidence="11">Na(+)/H(+) antiporter that extrudes sodium in exchange for external protons.</text>
</comment>
<dbReference type="STRING" id="446471.Xcel_0925"/>
<keyword evidence="14" id="KW-1185">Reference proteome</keyword>
<comment type="subcellular location">
    <subcellularLocation>
        <location evidence="1">Cell inner membrane</location>
        <topology evidence="1">Multi-pass membrane protein</topology>
    </subcellularLocation>
    <subcellularLocation>
        <location evidence="11">Cell membrane</location>
        <topology evidence="11">Multi-pass membrane protein</topology>
    </subcellularLocation>
</comment>
<dbReference type="GO" id="GO:0015385">
    <property type="term" value="F:sodium:proton antiporter activity"/>
    <property type="evidence" value="ECO:0007669"/>
    <property type="project" value="UniProtKB-UniRule"/>
</dbReference>
<feature type="transmembrane region" description="Helical" evidence="11">
    <location>
        <begin position="161"/>
        <end position="180"/>
    </location>
</feature>
<evidence type="ECO:0000256" key="10">
    <source>
        <dbReference type="ARBA" id="ARBA00023201"/>
    </source>
</evidence>
<evidence type="ECO:0000313" key="14">
    <source>
        <dbReference type="Proteomes" id="UP000002255"/>
    </source>
</evidence>
<comment type="similarity">
    <text evidence="11">Belongs to the NhaA Na(+)/H(+) (TC 2.A.33) antiporter family.</text>
</comment>
<keyword evidence="6 11" id="KW-1133">Transmembrane helix</keyword>
<comment type="catalytic activity">
    <reaction evidence="11">
        <text>Na(+)(in) + 2 H(+)(out) = Na(+)(out) + 2 H(+)(in)</text>
        <dbReference type="Rhea" id="RHEA:29251"/>
        <dbReference type="ChEBI" id="CHEBI:15378"/>
        <dbReference type="ChEBI" id="CHEBI:29101"/>
    </reaction>
</comment>
<reference evidence="14" key="1">
    <citation type="submission" date="2009-11" db="EMBL/GenBank/DDBJ databases">
        <title>The complete chromosome of Xylanimonas cellulosilytica DSM 15894.</title>
        <authorList>
            <consortium name="US DOE Joint Genome Institute (JGI-PGF)"/>
            <person name="Lucas S."/>
            <person name="Copeland A."/>
            <person name="Lapidus A."/>
            <person name="Glavina del Rio T."/>
            <person name="Dalin E."/>
            <person name="Tice H."/>
            <person name="Bruce D."/>
            <person name="Goodwin L."/>
            <person name="Pitluck S."/>
            <person name="Kyrpides N."/>
            <person name="Mavromatis K."/>
            <person name="Ivanova N."/>
            <person name="Mikhailova N."/>
            <person name="Foster B."/>
            <person name="Clum A."/>
            <person name="Brettin T."/>
            <person name="Detter J.C."/>
            <person name="Han C."/>
            <person name="Larimer F."/>
            <person name="Land M."/>
            <person name="Hauser L."/>
            <person name="Markowitz V."/>
            <person name="Cheng J.F."/>
            <person name="Hugenholtz P."/>
            <person name="Woyke T."/>
            <person name="Wu D."/>
            <person name="Gehrich-Schroeter G."/>
            <person name="Schneider S."/>
            <person name="Pukall S.R."/>
            <person name="Klenk H.P."/>
            <person name="Eisen J.A."/>
        </authorList>
    </citation>
    <scope>NUCLEOTIDE SEQUENCE [LARGE SCALE GENOMIC DNA]</scope>
    <source>
        <strain evidence="14">DSM 15894 / CECT 5975 / LMG 20990 / XIL07</strain>
    </source>
</reference>
<dbReference type="PANTHER" id="PTHR30341">
    <property type="entry name" value="SODIUM ION/PROTON ANTIPORTER NHAA-RELATED"/>
    <property type="match status" value="1"/>
</dbReference>
<name>D1BYB3_XYLCX</name>
<keyword evidence="3 11" id="KW-0050">Antiport</keyword>
<feature type="transmembrane region" description="Helical" evidence="11">
    <location>
        <begin position="62"/>
        <end position="80"/>
    </location>
</feature>
<dbReference type="NCBIfam" id="TIGR00773">
    <property type="entry name" value="NhaA"/>
    <property type="match status" value="1"/>
</dbReference>
<feature type="transmembrane region" description="Helical" evidence="11">
    <location>
        <begin position="210"/>
        <end position="238"/>
    </location>
</feature>
<evidence type="ECO:0000256" key="11">
    <source>
        <dbReference type="HAMAP-Rule" id="MF_01844"/>
    </source>
</evidence>
<keyword evidence="10 11" id="KW-0739">Sodium transport</keyword>
<keyword evidence="9 11" id="KW-0472">Membrane</keyword>
<keyword evidence="4 11" id="KW-1003">Cell membrane</keyword>
<evidence type="ECO:0000256" key="5">
    <source>
        <dbReference type="ARBA" id="ARBA00022692"/>
    </source>
</evidence>
<dbReference type="PANTHER" id="PTHR30341:SF0">
    <property type="entry name" value="NA(+)_H(+) ANTIPORTER NHAA"/>
    <property type="match status" value="1"/>
</dbReference>
<gene>
    <name evidence="11" type="primary">nhaA</name>
    <name evidence="13" type="ordered locus">Xcel_0925</name>
</gene>
<dbReference type="KEGG" id="xce:Xcel_0925"/>
<keyword evidence="5 11" id="KW-0812">Transmembrane</keyword>
<dbReference type="GO" id="GO:0006885">
    <property type="term" value="P:regulation of pH"/>
    <property type="evidence" value="ECO:0007669"/>
    <property type="project" value="UniProtKB-UniRule"/>
</dbReference>
<keyword evidence="2 11" id="KW-0813">Transport</keyword>
<dbReference type="InterPro" id="IPR023171">
    <property type="entry name" value="Na/H_antiporter_dom_sf"/>
</dbReference>
<sequence>MTNASPAARLRAWAARDLSGGILLLGAALLGLLLANSPWRHGYESVAATVVGPHALHLDLTLAQWAADGLLAVFFLAVGLELKHELVAGSLRNPREAGVPVLAAVGGMVVPAIAFVVVEVALDDRGGLGGWAIPTATDIAFALAVLAVFGKGLPTAIRTFLLTLAVVDDLLAIIVIALFYGDGLHAWPLAGALAAIVVAGLHLRSRRPRWWLLAPLALAAWALLHSSGVHATIAGVLLGLTVPARPIHGETLDRAQRWAHAVTPWSQGVALPLFALFAAGVNLVDGGGAGAILGQPVVLAVVVGLMAGKLVGVLGTAALVTRLTPLRLAQGIGVRDLLPVGLLAGIGFTVALLVSELSYGPTSSLTEGAKVAILLASAGAAVLGAVCLRWDARQARSDDMNRDGIADGVVERIGDAEASPVVEPVETTGPRGPSGG</sequence>
<feature type="transmembrane region" description="Helical" evidence="11">
    <location>
        <begin position="340"/>
        <end position="359"/>
    </location>
</feature>
<dbReference type="Gene3D" id="1.20.1530.10">
    <property type="entry name" value="Na+/H+ antiporter like domain"/>
    <property type="match status" value="1"/>
</dbReference>
<protein>
    <recommendedName>
        <fullName evidence="11">Na(+)/H(+) antiporter NhaA</fullName>
    </recommendedName>
    <alternativeName>
        <fullName evidence="11">Sodium/proton antiporter NhaA</fullName>
    </alternativeName>
</protein>
<organism evidence="13 14">
    <name type="scientific">Xylanimonas cellulosilytica (strain DSM 15894 / JCM 12276 / CECT 5975 / KCTC 9989 / LMG 20990 / NBRC 107835 / XIL07)</name>
    <dbReference type="NCBI Taxonomy" id="446471"/>
    <lineage>
        <taxon>Bacteria</taxon>
        <taxon>Bacillati</taxon>
        <taxon>Actinomycetota</taxon>
        <taxon>Actinomycetes</taxon>
        <taxon>Micrococcales</taxon>
        <taxon>Promicromonosporaceae</taxon>
        <taxon>Xylanimonas</taxon>
    </lineage>
</organism>
<dbReference type="Proteomes" id="UP000002255">
    <property type="component" value="Chromosome"/>
</dbReference>
<feature type="transmembrane region" description="Helical" evidence="11">
    <location>
        <begin position="101"/>
        <end position="122"/>
    </location>
</feature>
<feature type="transmembrane region" description="Helical" evidence="11">
    <location>
        <begin position="371"/>
        <end position="392"/>
    </location>
</feature>
<evidence type="ECO:0000256" key="8">
    <source>
        <dbReference type="ARBA" id="ARBA00023065"/>
    </source>
</evidence>
<dbReference type="InterPro" id="IPR004670">
    <property type="entry name" value="NhaA"/>
</dbReference>
<feature type="transmembrane region" description="Helical" evidence="11">
    <location>
        <begin position="297"/>
        <end position="320"/>
    </location>
</feature>
<dbReference type="EMBL" id="CP001821">
    <property type="protein sequence ID" value="ACZ29956.1"/>
    <property type="molecule type" value="Genomic_DNA"/>
</dbReference>
<evidence type="ECO:0000256" key="4">
    <source>
        <dbReference type="ARBA" id="ARBA00022475"/>
    </source>
</evidence>
<feature type="transmembrane region" description="Helical" evidence="11">
    <location>
        <begin position="186"/>
        <end position="203"/>
    </location>
</feature>
<dbReference type="HOGENOM" id="CLU_015803_0_0_11"/>
<evidence type="ECO:0000313" key="13">
    <source>
        <dbReference type="EMBL" id="ACZ29956.1"/>
    </source>
</evidence>
<dbReference type="GO" id="GO:0005886">
    <property type="term" value="C:plasma membrane"/>
    <property type="evidence" value="ECO:0007669"/>
    <property type="project" value="UniProtKB-SubCell"/>
</dbReference>
<dbReference type="AlphaFoldDB" id="D1BYB3"/>
<evidence type="ECO:0000256" key="2">
    <source>
        <dbReference type="ARBA" id="ARBA00022448"/>
    </source>
</evidence>
<dbReference type="eggNOG" id="COG3004">
    <property type="taxonomic scope" value="Bacteria"/>
</dbReference>
<feature type="region of interest" description="Disordered" evidence="12">
    <location>
        <begin position="414"/>
        <end position="436"/>
    </location>
</feature>
<keyword evidence="7 11" id="KW-0915">Sodium</keyword>
<evidence type="ECO:0000256" key="9">
    <source>
        <dbReference type="ARBA" id="ARBA00023136"/>
    </source>
</evidence>
<reference evidence="13 14" key="2">
    <citation type="journal article" date="2010" name="Stand. Genomic Sci.">
        <title>Complete genome sequence of Xylanimonas cellulosilytica type strain (XIL07).</title>
        <authorList>
            <person name="Foster B."/>
            <person name="Pukall R."/>
            <person name="Abt B."/>
            <person name="Nolan M."/>
            <person name="Glavina Del Rio T."/>
            <person name="Chen F."/>
            <person name="Lucas S."/>
            <person name="Tice H."/>
            <person name="Pitluck S."/>
            <person name="Cheng J.-F."/>
            <person name="Chertkov O."/>
            <person name="Brettin T."/>
            <person name="Han C."/>
            <person name="Detter J.C."/>
            <person name="Bruce D."/>
            <person name="Goodwin L."/>
            <person name="Ivanova N."/>
            <person name="Mavromatis K."/>
            <person name="Pati A."/>
            <person name="Mikhailova N."/>
            <person name="Chen A."/>
            <person name="Palaniappan K."/>
            <person name="Land M."/>
            <person name="Hauser L."/>
            <person name="Chang Y.-J."/>
            <person name="Jeffries C.D."/>
            <person name="Chain P."/>
            <person name="Rohde M."/>
            <person name="Goeker M."/>
            <person name="Bristow J."/>
            <person name="Eisen J.A."/>
            <person name="Markowitz V."/>
            <person name="Hugenholtz P."/>
            <person name="Kyrpides N.C."/>
            <person name="Klenk H.-P."/>
            <person name="Lapidus A."/>
        </authorList>
    </citation>
    <scope>NUCLEOTIDE SEQUENCE [LARGE SCALE GENOMIC DNA]</scope>
    <source>
        <strain evidence="14">DSM 15894 / CECT 5975 / LMG 20990 / XIL07</strain>
    </source>
</reference>
<keyword evidence="8 11" id="KW-0406">Ion transport</keyword>
<dbReference type="RefSeq" id="WP_012877698.1">
    <property type="nucleotide sequence ID" value="NC_013530.1"/>
</dbReference>
<accession>D1BYB3</accession>
<proteinExistence type="inferred from homology"/>
<dbReference type="Pfam" id="PF06965">
    <property type="entry name" value="Na_H_antiport_1"/>
    <property type="match status" value="1"/>
</dbReference>
<evidence type="ECO:0000256" key="6">
    <source>
        <dbReference type="ARBA" id="ARBA00022989"/>
    </source>
</evidence>